<evidence type="ECO:0000313" key="1">
    <source>
        <dbReference type="EMBL" id="KAG5998578.1"/>
    </source>
</evidence>
<dbReference type="Proteomes" id="UP000748025">
    <property type="component" value="Unassembled WGS sequence"/>
</dbReference>
<dbReference type="OrthoDB" id="3243861at2759"/>
<gene>
    <name evidence="1" type="ORF">E4U43_002392</name>
</gene>
<reference evidence="1" key="1">
    <citation type="journal article" date="2020" name="bioRxiv">
        <title>Whole genome comparisons of ergot fungi reveals the divergence and evolution of species within the genus Claviceps are the result of varying mechanisms driving genome evolution and host range expansion.</title>
        <authorList>
            <person name="Wyka S.A."/>
            <person name="Mondo S.J."/>
            <person name="Liu M."/>
            <person name="Dettman J."/>
            <person name="Nalam V."/>
            <person name="Broders K.D."/>
        </authorList>
    </citation>
    <scope>NUCLEOTIDE SEQUENCE</scope>
    <source>
        <strain evidence="1">CCC 602</strain>
    </source>
</reference>
<name>A0A9P7N6A3_9HYPO</name>
<comment type="caution">
    <text evidence="1">The sequence shown here is derived from an EMBL/GenBank/DDBJ whole genome shotgun (WGS) entry which is preliminary data.</text>
</comment>
<dbReference type="AlphaFoldDB" id="A0A9P7N6A3"/>
<protein>
    <submittedName>
        <fullName evidence="1">Uncharacterized protein</fullName>
    </submittedName>
</protein>
<organism evidence="1 2">
    <name type="scientific">Claviceps pusilla</name>
    <dbReference type="NCBI Taxonomy" id="123648"/>
    <lineage>
        <taxon>Eukaryota</taxon>
        <taxon>Fungi</taxon>
        <taxon>Dikarya</taxon>
        <taxon>Ascomycota</taxon>
        <taxon>Pezizomycotina</taxon>
        <taxon>Sordariomycetes</taxon>
        <taxon>Hypocreomycetidae</taxon>
        <taxon>Hypocreales</taxon>
        <taxon>Clavicipitaceae</taxon>
        <taxon>Claviceps</taxon>
    </lineage>
</organism>
<accession>A0A9P7N6A3</accession>
<keyword evidence="2" id="KW-1185">Reference proteome</keyword>
<proteinExistence type="predicted"/>
<evidence type="ECO:0000313" key="2">
    <source>
        <dbReference type="Proteomes" id="UP000748025"/>
    </source>
</evidence>
<sequence>MASSEGPRRAASRSRNGEMESAVLLGKSDLLLSGLTHELTPALTPGSAVVICCWNLRLMNPTLNLTLKSRGSLESGVWSLESGVWSLESGVWSLESGVWTLDDGPMKCASARLGHESADQPIMRRG</sequence>
<dbReference type="EMBL" id="SRPW01001844">
    <property type="protein sequence ID" value="KAG5998578.1"/>
    <property type="molecule type" value="Genomic_DNA"/>
</dbReference>